<reference evidence="3" key="2">
    <citation type="journal article" date="2009" name="Fungal Genet. Biol.">
        <title>The 2008 update of the Aspergillus nidulans genome annotation: a community effort.</title>
        <authorList>
            <person name="Wortman J.R."/>
            <person name="Gilsenan J.M."/>
            <person name="Joardar V."/>
            <person name="Deegan J."/>
            <person name="Clutterbuck J."/>
            <person name="Andersen M.R."/>
            <person name="Archer D."/>
            <person name="Bencina M."/>
            <person name="Braus G."/>
            <person name="Coutinho P."/>
            <person name="von Dohren H."/>
            <person name="Doonan J."/>
            <person name="Driessen A.J."/>
            <person name="Durek P."/>
            <person name="Espeso E."/>
            <person name="Fekete E."/>
            <person name="Flipphi M."/>
            <person name="Estrada C.G."/>
            <person name="Geysens S."/>
            <person name="Goldman G."/>
            <person name="de Groot P.W."/>
            <person name="Hansen K."/>
            <person name="Harris S.D."/>
            <person name="Heinekamp T."/>
            <person name="Helmstaedt K."/>
            <person name="Henrissat B."/>
            <person name="Hofmann G."/>
            <person name="Homan T."/>
            <person name="Horio T."/>
            <person name="Horiuchi H."/>
            <person name="James S."/>
            <person name="Jones M."/>
            <person name="Karaffa L."/>
            <person name="Karanyi Z."/>
            <person name="Kato M."/>
            <person name="Keller N."/>
            <person name="Kelly D.E."/>
            <person name="Kiel J.A."/>
            <person name="Kim J.M."/>
            <person name="van der Klei I.J."/>
            <person name="Klis F.M."/>
            <person name="Kovalchuk A."/>
            <person name="Krasevec N."/>
            <person name="Kubicek C.P."/>
            <person name="Liu B."/>
            <person name="Maccabe A."/>
            <person name="Meyer V."/>
            <person name="Mirabito P."/>
            <person name="Miskei M."/>
            <person name="Mos M."/>
            <person name="Mullins J."/>
            <person name="Nelson D.R."/>
            <person name="Nielsen J."/>
            <person name="Oakley B.R."/>
            <person name="Osmani S.A."/>
            <person name="Pakula T."/>
            <person name="Paszewski A."/>
            <person name="Paulsen I."/>
            <person name="Pilsyk S."/>
            <person name="Pocsi I."/>
            <person name="Punt P.J."/>
            <person name="Ram A.F."/>
            <person name="Ren Q."/>
            <person name="Robellet X."/>
            <person name="Robson G."/>
            <person name="Seiboth B."/>
            <person name="van Solingen P."/>
            <person name="Specht T."/>
            <person name="Sun J."/>
            <person name="Taheri-Talesh N."/>
            <person name="Takeshita N."/>
            <person name="Ussery D."/>
            <person name="vanKuyk P.A."/>
            <person name="Visser H."/>
            <person name="van de Vondervoort P.J."/>
            <person name="de Vries R.P."/>
            <person name="Walton J."/>
            <person name="Xiang X."/>
            <person name="Xiong Y."/>
            <person name="Zeng A.P."/>
            <person name="Brandt B.W."/>
            <person name="Cornell M.J."/>
            <person name="van den Hondel C.A."/>
            <person name="Visser J."/>
            <person name="Oliver S.G."/>
            <person name="Turner G."/>
        </authorList>
    </citation>
    <scope>GENOME REANNOTATION</scope>
    <source>
        <strain evidence="3">FGSC A4 / ATCC 38163 / CBS 112.46 / NRRL 194 / M139</strain>
    </source>
</reference>
<evidence type="ECO:0000313" key="3">
    <source>
        <dbReference type="Proteomes" id="UP000000560"/>
    </source>
</evidence>
<dbReference type="InParanoid" id="Q5BBX0"/>
<organism evidence="2 3">
    <name type="scientific">Emericella nidulans (strain FGSC A4 / ATCC 38163 / CBS 112.46 / NRRL 194 / M139)</name>
    <name type="common">Aspergillus nidulans</name>
    <dbReference type="NCBI Taxonomy" id="227321"/>
    <lineage>
        <taxon>Eukaryota</taxon>
        <taxon>Fungi</taxon>
        <taxon>Dikarya</taxon>
        <taxon>Ascomycota</taxon>
        <taxon>Pezizomycotina</taxon>
        <taxon>Eurotiomycetes</taxon>
        <taxon>Eurotiomycetidae</taxon>
        <taxon>Eurotiales</taxon>
        <taxon>Aspergillaceae</taxon>
        <taxon>Aspergillus</taxon>
        <taxon>Aspergillus subgen. Nidulantes</taxon>
    </lineage>
</organism>
<reference evidence="3" key="1">
    <citation type="journal article" date="2005" name="Nature">
        <title>Sequencing of Aspergillus nidulans and comparative analysis with A. fumigatus and A. oryzae.</title>
        <authorList>
            <person name="Galagan J.E."/>
            <person name="Calvo S.E."/>
            <person name="Cuomo C."/>
            <person name="Ma L.J."/>
            <person name="Wortman J.R."/>
            <person name="Batzoglou S."/>
            <person name="Lee S.I."/>
            <person name="Basturkmen M."/>
            <person name="Spevak C.C."/>
            <person name="Clutterbuck J."/>
            <person name="Kapitonov V."/>
            <person name="Jurka J."/>
            <person name="Scazzocchio C."/>
            <person name="Farman M."/>
            <person name="Butler J."/>
            <person name="Purcell S."/>
            <person name="Harris S."/>
            <person name="Braus G.H."/>
            <person name="Draht O."/>
            <person name="Busch S."/>
            <person name="D'Enfert C."/>
            <person name="Bouchier C."/>
            <person name="Goldman G.H."/>
            <person name="Bell-Pedersen D."/>
            <person name="Griffiths-Jones S."/>
            <person name="Doonan J.H."/>
            <person name="Yu J."/>
            <person name="Vienken K."/>
            <person name="Pain A."/>
            <person name="Freitag M."/>
            <person name="Selker E.U."/>
            <person name="Archer D.B."/>
            <person name="Penalva M.A."/>
            <person name="Oakley B.R."/>
            <person name="Momany M."/>
            <person name="Tanaka T."/>
            <person name="Kumagai T."/>
            <person name="Asai K."/>
            <person name="Machida M."/>
            <person name="Nierman W.C."/>
            <person name="Denning D.W."/>
            <person name="Caddick M."/>
            <person name="Hynes M."/>
            <person name="Paoletti M."/>
            <person name="Fischer R."/>
            <person name="Miller B."/>
            <person name="Dyer P."/>
            <person name="Sachs M.S."/>
            <person name="Osmani S.A."/>
            <person name="Birren B.W."/>
        </authorList>
    </citation>
    <scope>NUCLEOTIDE SEQUENCE [LARGE SCALE GENOMIC DNA]</scope>
    <source>
        <strain evidence="3">FGSC A4 / ATCC 38163 / CBS 112.46 / NRRL 194 / M139</strain>
    </source>
</reference>
<protein>
    <submittedName>
        <fullName evidence="2">Uncharacterized protein</fullName>
    </submittedName>
</protein>
<feature type="compositionally biased region" description="Basic and acidic residues" evidence="1">
    <location>
        <begin position="412"/>
        <end position="422"/>
    </location>
</feature>
<dbReference type="VEuPathDB" id="FungiDB:AN1960"/>
<sequence length="894" mass="98590">MTTNQRHRSQPPVPEPEYDNLEIRCTWSGEYEEVSNIRISLEVKCVPNTQLQLLSLRSPGIFFEESFLERLPQTEDDTGDLDDTKTPQSPLFGFSPLVRDASRDTGLFVDGCSGCIPETLPIVEEKEQALVASGSIKNGSDARSAEVVLGNPVPSTPTTRCRSDSVASEAESFTRSRKRSASDAELPDSGSDVGDTHGVLKDISNHKMRQKSRFAPASPADRPTESLSSEHLDASHKQMESPRSPKNLGARKSGPTKTTGLTIPNENASPRNPSRSTVTEAWLMDKLVSPGKSTPKGKQPQKSSLIPKPASTGSSETLQLTSFATTAVGFHLTSRGALEDQAPATATRKAQSVKETRVRFQIPNDAPTVTERSEGQISSPATSRELGAAMERTSLISSGKTRLCYVPGNSGDSRRPGERTDVEQPEPSDQPEVEVVNGLLILRNSKRVLPATYKVTIIAARSIYYPNEQGWSDLEIPGIPRTKSGRIGVLLFLMPAQHGLEIRTTDVNRATIVEDCLIAEFVSTGNLVIPLRRCSREFCGEIGDFTVDQEIISQSIVGVATTPGQSDQSVIQMRCHAACSVRLYNRCFWSKRCIIPLCVDGGPSGFFYCDLTSQQRVTKSICITARRTKIGVSRIRVVCSPKDIDRLYLRWTIEFPGRRAAYWIPRIYPALSTSHELSQHSLRYKLLEVMNDPSYLYSRIDATEVNCDSSEIAQIYRDYEQAPDDVSEDAESILSQPAAASNASRSKWTAEMQDGLNPSHFLKRVLVGVLCLAVLRFAYVKLPDRSSRTHPSSMGHVEVLQQTEQLPSFHSLETQFKDYQKWLGNLDSKPNLNALDDDRHAASLAGGEEAKMPASDGKQNAQSVEMEVKVEERAKPSVSLRDRVDYWLGWTGPV</sequence>
<dbReference type="RefSeq" id="XP_659564.1">
    <property type="nucleotide sequence ID" value="XM_654472.1"/>
</dbReference>
<feature type="compositionally biased region" description="Polar residues" evidence="1">
    <location>
        <begin position="255"/>
        <end position="279"/>
    </location>
</feature>
<feature type="compositionally biased region" description="Basic and acidic residues" evidence="1">
    <location>
        <begin position="194"/>
        <end position="205"/>
    </location>
</feature>
<feature type="compositionally biased region" description="Basic and acidic residues" evidence="1">
    <location>
        <begin position="222"/>
        <end position="240"/>
    </location>
</feature>
<feature type="region of interest" description="Disordered" evidence="1">
    <location>
        <begin position="847"/>
        <end position="875"/>
    </location>
</feature>
<feature type="region of interest" description="Disordered" evidence="1">
    <location>
        <begin position="72"/>
        <end position="95"/>
    </location>
</feature>
<feature type="region of interest" description="Disordered" evidence="1">
    <location>
        <begin position="405"/>
        <end position="430"/>
    </location>
</feature>
<accession>C8VL32</accession>
<feature type="region of interest" description="Disordered" evidence="1">
    <location>
        <begin position="141"/>
        <end position="314"/>
    </location>
</feature>
<dbReference type="OMA" id="SFKRHTL"/>
<dbReference type="HOGENOM" id="CLU_311214_0_0_1"/>
<dbReference type="GeneID" id="2874835"/>
<evidence type="ECO:0000313" key="2">
    <source>
        <dbReference type="EMBL" id="CBF85899.1"/>
    </source>
</evidence>
<dbReference type="KEGG" id="ani:ANIA_01960"/>
<dbReference type="Proteomes" id="UP000000560">
    <property type="component" value="Chromosome VII"/>
</dbReference>
<keyword evidence="3" id="KW-1185">Reference proteome</keyword>
<gene>
    <name evidence="2" type="ORF">ANIA_01960</name>
</gene>
<name>Q5BBX0_EMENI</name>
<accession>Q5BBX0</accession>
<feature type="compositionally biased region" description="Basic and acidic residues" evidence="1">
    <location>
        <begin position="866"/>
        <end position="875"/>
    </location>
</feature>
<dbReference type="EMBL" id="BN001307">
    <property type="protein sequence ID" value="CBF85899.1"/>
    <property type="molecule type" value="Genomic_DNA"/>
</dbReference>
<dbReference type="AlphaFoldDB" id="Q5BBX0"/>
<evidence type="ECO:0000256" key="1">
    <source>
        <dbReference type="SAM" id="MobiDB-lite"/>
    </source>
</evidence>
<feature type="region of interest" description="Disordered" evidence="1">
    <location>
        <begin position="339"/>
        <end position="358"/>
    </location>
</feature>
<dbReference type="OrthoDB" id="5599552at2759"/>
<proteinExistence type="predicted"/>